<dbReference type="AlphaFoldDB" id="A0A090LIU6"/>
<dbReference type="RefSeq" id="XP_024508911.1">
    <property type="nucleotide sequence ID" value="XM_024643219.1"/>
</dbReference>
<name>A0A090LIU6_STRRB</name>
<protein>
    <submittedName>
        <fullName evidence="3">Proteinase inhibitor I25, cystatin domain-containing protein</fullName>
    </submittedName>
</protein>
<dbReference type="PROSITE" id="PS51257">
    <property type="entry name" value="PROKAR_LIPOPROTEIN"/>
    <property type="match status" value="1"/>
</dbReference>
<reference evidence="3" key="2">
    <citation type="submission" date="2020-12" db="UniProtKB">
        <authorList>
            <consortium name="WormBaseParasite"/>
        </authorList>
    </citation>
    <scope>IDENTIFICATION</scope>
</reference>
<evidence type="ECO:0000313" key="3">
    <source>
        <dbReference type="WBParaSite" id="SRAE_2000435900.1"/>
    </source>
</evidence>
<organism evidence="1">
    <name type="scientific">Strongyloides ratti</name>
    <name type="common">Parasitic roundworm</name>
    <dbReference type="NCBI Taxonomy" id="34506"/>
    <lineage>
        <taxon>Eukaryota</taxon>
        <taxon>Metazoa</taxon>
        <taxon>Ecdysozoa</taxon>
        <taxon>Nematoda</taxon>
        <taxon>Chromadorea</taxon>
        <taxon>Rhabditida</taxon>
        <taxon>Tylenchina</taxon>
        <taxon>Panagrolaimomorpha</taxon>
        <taxon>Strongyloidoidea</taxon>
        <taxon>Strongyloididae</taxon>
        <taxon>Strongyloides</taxon>
    </lineage>
</organism>
<sequence>MIRMNSKLFIPFYIIFVFLVISCFCKDYEKKKISYADSGLVYSYAERATKLYNKYLGRGFNRVDVCEVRKAHERVGRRTRVRLYYIVTKHRCAKIAGNVCWLALTAQILKRKDGRFSVETVGVAVNPKDIKGYPICEFPRYI</sequence>
<gene>
    <name evidence="1 3 4" type="ORF">SRAE_2000435900</name>
</gene>
<evidence type="ECO:0000313" key="1">
    <source>
        <dbReference type="EMBL" id="CEF69712.2"/>
    </source>
</evidence>
<dbReference type="CTD" id="36382082"/>
<keyword evidence="2" id="KW-1185">Reference proteome</keyword>
<proteinExistence type="predicted"/>
<dbReference type="WormBase" id="SRAE_2000435900">
    <property type="protein sequence ID" value="SRP12023"/>
    <property type="gene ID" value="WBGene00264589"/>
</dbReference>
<dbReference type="EMBL" id="LN609529">
    <property type="protein sequence ID" value="CEF69712.2"/>
    <property type="molecule type" value="Genomic_DNA"/>
</dbReference>
<dbReference type="GeneID" id="36382082"/>
<dbReference type="Proteomes" id="UP000035682">
    <property type="component" value="Unplaced"/>
</dbReference>
<evidence type="ECO:0000313" key="2">
    <source>
        <dbReference type="Proteomes" id="UP000035682"/>
    </source>
</evidence>
<evidence type="ECO:0000313" key="4">
    <source>
        <dbReference type="WormBase" id="SRAE_2000435900"/>
    </source>
</evidence>
<reference evidence="1 2" key="1">
    <citation type="submission" date="2014-09" db="EMBL/GenBank/DDBJ databases">
        <authorList>
            <person name="Martin A.A."/>
        </authorList>
    </citation>
    <scope>NUCLEOTIDE SEQUENCE</scope>
    <source>
        <strain evidence="2">ED321</strain>
        <strain evidence="1">ED321 Heterogonic</strain>
    </source>
</reference>
<accession>A0A090LIU6</accession>
<dbReference type="WBParaSite" id="SRAE_2000435900.1">
    <property type="protein sequence ID" value="SRAE_2000435900.1"/>
    <property type="gene ID" value="WBGene00264589"/>
</dbReference>